<sequence>MKVHCSLKQAAEDKEDPSVSKRTEFYVDPETLVLEEGYNLRRETKALRESIQQLKIAYINGATFPAIDVEMVNGKRVVRDGHRRTRAVLEAIAEGYPARRLEAREWRGNSVESLLHMLGTADAMALSTLEKGIGYLRLVKFGWTKAEIASKRNVSLPHVDQALMLANAEPDVQQIVAEELVTVNVAIETLREHGKNAGAVLREVIETAPIELTESGEERRKKVTKREVKAARAPAKRRTLPRALADRYVSNVNALFSSMPDDVRAQVAAAGDEATIPVSARFLKELMAAQLEAQQICQPVSEPESDNDPRQTSLLVDGDG</sequence>
<name>A0A1E3FN09_9BURK</name>
<dbReference type="Proteomes" id="UP000611459">
    <property type="component" value="Unassembled WGS sequence"/>
</dbReference>
<protein>
    <recommendedName>
        <fullName evidence="8">ParB/Sulfiredoxin domain-containing protein</fullName>
    </recommendedName>
</protein>
<dbReference type="OrthoDB" id="9135615at2"/>
<dbReference type="EMBL" id="JAENIB010000033">
    <property type="protein sequence ID" value="MBK1935527.1"/>
    <property type="molecule type" value="Genomic_DNA"/>
</dbReference>
<evidence type="ECO:0008006" key="8">
    <source>
        <dbReference type="Google" id="ProtNLM"/>
    </source>
</evidence>
<evidence type="ECO:0000313" key="6">
    <source>
        <dbReference type="Proteomes" id="UP000664048"/>
    </source>
</evidence>
<feature type="compositionally biased region" description="Basic and acidic residues" evidence="1">
    <location>
        <begin position="10"/>
        <end position="21"/>
    </location>
</feature>
<accession>A0A1E3FN09</accession>
<dbReference type="AlphaFoldDB" id="A0A1E3FN09"/>
<evidence type="ECO:0000313" key="2">
    <source>
        <dbReference type="EMBL" id="MBK1935527.1"/>
    </source>
</evidence>
<evidence type="ECO:0000313" key="7">
    <source>
        <dbReference type="Proteomes" id="UP001220209"/>
    </source>
</evidence>
<evidence type="ECO:0000313" key="4">
    <source>
        <dbReference type="EMBL" id="WFN24186.1"/>
    </source>
</evidence>
<feature type="region of interest" description="Disordered" evidence="1">
    <location>
        <begin position="1"/>
        <end position="21"/>
    </location>
</feature>
<evidence type="ECO:0000313" key="5">
    <source>
        <dbReference type="Proteomes" id="UP000611459"/>
    </source>
</evidence>
<dbReference type="Proteomes" id="UP000664048">
    <property type="component" value="Unassembled WGS sequence"/>
</dbReference>
<dbReference type="SUPFAM" id="SSF109709">
    <property type="entry name" value="KorB DNA-binding domain-like"/>
    <property type="match status" value="1"/>
</dbReference>
<organism evidence="2 5">
    <name type="scientific">Burkholderia contaminans</name>
    <dbReference type="NCBI Taxonomy" id="488447"/>
    <lineage>
        <taxon>Bacteria</taxon>
        <taxon>Pseudomonadati</taxon>
        <taxon>Pseudomonadota</taxon>
        <taxon>Betaproteobacteria</taxon>
        <taxon>Burkholderiales</taxon>
        <taxon>Burkholderiaceae</taxon>
        <taxon>Burkholderia</taxon>
        <taxon>Burkholderia cepacia complex</taxon>
    </lineage>
</organism>
<dbReference type="RefSeq" id="WP_039341411.1">
    <property type="nucleotide sequence ID" value="NZ_CABVQA010000069.1"/>
</dbReference>
<reference evidence="2" key="1">
    <citation type="submission" date="2021-01" db="EMBL/GenBank/DDBJ databases">
        <title>Outbreak of Burkholderia contaminns endophthalmitis traced to a clinical ventilation system.</title>
        <authorList>
            <person name="Lipuma J."/>
            <person name="Spilker T."/>
            <person name="Kratholm J."/>
        </authorList>
    </citation>
    <scope>NUCLEOTIDE SEQUENCE</scope>
    <source>
        <strain evidence="2">HI4954</strain>
    </source>
</reference>
<dbReference type="Proteomes" id="UP001220209">
    <property type="component" value="Plasmid unnamed4"/>
</dbReference>
<dbReference type="EMBL" id="JAGEMX010000027">
    <property type="protein sequence ID" value="MBO1835169.1"/>
    <property type="molecule type" value="Genomic_DNA"/>
</dbReference>
<feature type="region of interest" description="Disordered" evidence="1">
    <location>
        <begin position="298"/>
        <end position="320"/>
    </location>
</feature>
<reference evidence="4 7" key="3">
    <citation type="submission" date="2021-12" db="EMBL/GenBank/DDBJ databases">
        <title>Genomic and phenotypic characterization of three Burkholderia contaminans isolates recovered from different sources.</title>
        <authorList>
            <person name="Lopez De Volder A."/>
            <person name="Fan Y."/>
            <person name="Nunvar J."/>
            <person name="Herrera T."/>
            <person name="Timp W."/>
            <person name="Degrossi J."/>
        </authorList>
    </citation>
    <scope>NUCLEOTIDE SEQUENCE [LARGE SCALE GENOMIC DNA]</scope>
    <source>
        <strain evidence="4 7">LMG 23361</strain>
        <plasmid evidence="4 7">unnamed4</plasmid>
    </source>
</reference>
<evidence type="ECO:0000256" key="1">
    <source>
        <dbReference type="SAM" id="MobiDB-lite"/>
    </source>
</evidence>
<dbReference type="Gene3D" id="1.10.10.2830">
    <property type="match status" value="1"/>
</dbReference>
<geneLocation type="plasmid" evidence="4 7">
    <name>unnamed4</name>
</geneLocation>
<dbReference type="EMBL" id="CP090646">
    <property type="protein sequence ID" value="WFN24186.1"/>
    <property type="molecule type" value="Genomic_DNA"/>
</dbReference>
<evidence type="ECO:0000313" key="3">
    <source>
        <dbReference type="EMBL" id="MBO1835169.1"/>
    </source>
</evidence>
<gene>
    <name evidence="3" type="ORF">J4M89_37890</name>
    <name evidence="2" type="ORF">JIN94_37170</name>
    <name evidence="4" type="ORF">LXE91_43245</name>
</gene>
<reference evidence="3 6" key="2">
    <citation type="submission" date="2021-03" db="EMBL/GenBank/DDBJ databases">
        <title>Clinical course, treatment and visual outcome of an outbreak of Burkholderia contaminans endophthalmitis following cataract surgery.</title>
        <authorList>
            <person name="Lind C."/>
            <person name="Olsen K."/>
            <person name="Angelsen N.K."/>
            <person name="Krefting E.A."/>
            <person name="Fossen K."/>
            <person name="Gravningen K."/>
            <person name="Depoorter E."/>
            <person name="Vandamme P."/>
            <person name="Bertelsen G."/>
        </authorList>
    </citation>
    <scope>NUCLEOTIDE SEQUENCE [LARGE SCALE GENOMIC DNA]</scope>
    <source>
        <strain evidence="3 6">51242556</strain>
    </source>
</reference>
<keyword evidence="4" id="KW-0614">Plasmid</keyword>
<proteinExistence type="predicted"/>
<keyword evidence="6" id="KW-1185">Reference proteome</keyword>